<accession>A0A449BCI3</accession>
<dbReference type="GO" id="GO:0042626">
    <property type="term" value="F:ATPase-coupled transmembrane transporter activity"/>
    <property type="evidence" value="ECO:0007669"/>
    <property type="project" value="TreeGrafter"/>
</dbReference>
<keyword evidence="8" id="KW-0472">Membrane</keyword>
<evidence type="ECO:0000256" key="8">
    <source>
        <dbReference type="ARBA" id="ARBA00023136"/>
    </source>
</evidence>
<dbReference type="STRING" id="1278311.GCA_000428705_00864"/>
<evidence type="ECO:0000313" key="11">
    <source>
        <dbReference type="Proteomes" id="UP000289841"/>
    </source>
</evidence>
<dbReference type="Pfam" id="PF00005">
    <property type="entry name" value="ABC_tran"/>
    <property type="match status" value="1"/>
</dbReference>
<dbReference type="AlphaFoldDB" id="A0A449BCI3"/>
<evidence type="ECO:0000256" key="5">
    <source>
        <dbReference type="ARBA" id="ARBA00022741"/>
    </source>
</evidence>
<dbReference type="FunFam" id="3.40.50.300:FF:000224">
    <property type="entry name" value="Energy-coupling factor transporter ATP-binding protein EcfA"/>
    <property type="match status" value="1"/>
</dbReference>
<protein>
    <submittedName>
        <fullName evidence="10">Cobalt transporter ATP-binding subunit</fullName>
        <ecNumber evidence="10">3.6.3.-</ecNumber>
    </submittedName>
</protein>
<evidence type="ECO:0000256" key="3">
    <source>
        <dbReference type="ARBA" id="ARBA00022448"/>
    </source>
</evidence>
<proteinExistence type="inferred from homology"/>
<dbReference type="InterPro" id="IPR050095">
    <property type="entry name" value="ECF_ABC_transporter_ATP-bd"/>
</dbReference>
<keyword evidence="10" id="KW-0378">Hydrolase</keyword>
<dbReference type="InterPro" id="IPR027417">
    <property type="entry name" value="P-loop_NTPase"/>
</dbReference>
<keyword evidence="6 10" id="KW-0067">ATP-binding</keyword>
<evidence type="ECO:0000313" key="10">
    <source>
        <dbReference type="EMBL" id="VEU80153.1"/>
    </source>
</evidence>
<dbReference type="PROSITE" id="PS00211">
    <property type="entry name" value="ABC_TRANSPORTER_1"/>
    <property type="match status" value="1"/>
</dbReference>
<dbReference type="PROSITE" id="PS50893">
    <property type="entry name" value="ABC_TRANSPORTER_2"/>
    <property type="match status" value="1"/>
</dbReference>
<dbReference type="PANTHER" id="PTHR43553">
    <property type="entry name" value="HEAVY METAL TRANSPORTER"/>
    <property type="match status" value="1"/>
</dbReference>
<evidence type="ECO:0000256" key="6">
    <source>
        <dbReference type="ARBA" id="ARBA00022840"/>
    </source>
</evidence>
<dbReference type="SUPFAM" id="SSF52540">
    <property type="entry name" value="P-loop containing nucleoside triphosphate hydrolases"/>
    <property type="match status" value="1"/>
</dbReference>
<dbReference type="Gene3D" id="3.40.50.300">
    <property type="entry name" value="P-loop containing nucleotide triphosphate hydrolases"/>
    <property type="match status" value="1"/>
</dbReference>
<sequence>MGVKMIEVKNISYRYNTKTEAIKNLSLNIEKGKWVSILGHNGSGKSTLAKLLVGLLEADSGKIIIDGESLTEKNVHDIRKKIGIVFQNPDNQFVGVTVRYDIAFGLENQQIPSNEMERRVHEYAKFVGMEEYLEKEPHNLSGGQKQRVAIAGALAMQQEILILDEATSMLDPKGTNEIVNLIKLINKEHNKTIITITHDLSLASMSDYLYVLKEGELILEGKPDTVFKEEELLKSSHLEIPLALSVYNEIAKDKNSDKKLVDALWEFNSKM</sequence>
<reference evidence="10 11" key="1">
    <citation type="submission" date="2019-01" db="EMBL/GenBank/DDBJ databases">
        <authorList>
            <consortium name="Pathogen Informatics"/>
        </authorList>
    </citation>
    <scope>NUCLEOTIDE SEQUENCE [LARGE SCALE GENOMIC DNA]</scope>
    <source>
        <strain evidence="10 11">NCTC10138</strain>
    </source>
</reference>
<dbReference type="CDD" id="cd03225">
    <property type="entry name" value="ABC_cobalt_CbiO_domain1"/>
    <property type="match status" value="1"/>
</dbReference>
<keyword evidence="5" id="KW-0547">Nucleotide-binding</keyword>
<keyword evidence="4" id="KW-1003">Cell membrane</keyword>
<comment type="similarity">
    <text evidence="2">Belongs to the ABC transporter superfamily.</text>
</comment>
<dbReference type="InterPro" id="IPR015856">
    <property type="entry name" value="ABC_transpr_CbiO/EcfA_su"/>
</dbReference>
<dbReference type="GO" id="GO:0043190">
    <property type="term" value="C:ATP-binding cassette (ABC) transporter complex"/>
    <property type="evidence" value="ECO:0007669"/>
    <property type="project" value="TreeGrafter"/>
</dbReference>
<dbReference type="InterPro" id="IPR017871">
    <property type="entry name" value="ABC_transporter-like_CS"/>
</dbReference>
<dbReference type="EMBL" id="LR215048">
    <property type="protein sequence ID" value="VEU80153.1"/>
    <property type="molecule type" value="Genomic_DNA"/>
</dbReference>
<organism evidence="10 11">
    <name type="scientific">Haploplasma axanthum</name>
    <name type="common">Acholeplasma axanthum</name>
    <dbReference type="NCBI Taxonomy" id="29552"/>
    <lineage>
        <taxon>Bacteria</taxon>
        <taxon>Bacillati</taxon>
        <taxon>Mycoplasmatota</taxon>
        <taxon>Mollicutes</taxon>
        <taxon>Acholeplasmatales</taxon>
        <taxon>Acholeplasmataceae</taxon>
        <taxon>Haploplasma</taxon>
    </lineage>
</organism>
<evidence type="ECO:0000256" key="1">
    <source>
        <dbReference type="ARBA" id="ARBA00004236"/>
    </source>
</evidence>
<evidence type="ECO:0000256" key="7">
    <source>
        <dbReference type="ARBA" id="ARBA00022967"/>
    </source>
</evidence>
<gene>
    <name evidence="10" type="primary">cbiO_1</name>
    <name evidence="10" type="ORF">NCTC10138_00510</name>
</gene>
<comment type="subcellular location">
    <subcellularLocation>
        <location evidence="1">Cell membrane</location>
    </subcellularLocation>
</comment>
<dbReference type="OrthoDB" id="9784332at2"/>
<dbReference type="InterPro" id="IPR030947">
    <property type="entry name" value="EcfA_1"/>
</dbReference>
<dbReference type="InterPro" id="IPR003593">
    <property type="entry name" value="AAA+_ATPase"/>
</dbReference>
<evidence type="ECO:0000256" key="2">
    <source>
        <dbReference type="ARBA" id="ARBA00005417"/>
    </source>
</evidence>
<evidence type="ECO:0000256" key="4">
    <source>
        <dbReference type="ARBA" id="ARBA00022475"/>
    </source>
</evidence>
<dbReference type="NCBIfam" id="TIGR04520">
    <property type="entry name" value="ECF_ATPase_1"/>
    <property type="match status" value="1"/>
</dbReference>
<dbReference type="KEGG" id="aaxa:NCTC10138_00510"/>
<dbReference type="SMART" id="SM00382">
    <property type="entry name" value="AAA"/>
    <property type="match status" value="1"/>
</dbReference>
<dbReference type="GO" id="GO:0005524">
    <property type="term" value="F:ATP binding"/>
    <property type="evidence" value="ECO:0007669"/>
    <property type="project" value="UniProtKB-KW"/>
</dbReference>
<feature type="domain" description="ABC transporter" evidence="9">
    <location>
        <begin position="6"/>
        <end position="239"/>
    </location>
</feature>
<dbReference type="EC" id="3.6.3.-" evidence="10"/>
<dbReference type="InterPro" id="IPR003439">
    <property type="entry name" value="ABC_transporter-like_ATP-bd"/>
</dbReference>
<dbReference type="NCBIfam" id="NF010167">
    <property type="entry name" value="PRK13648.1"/>
    <property type="match status" value="1"/>
</dbReference>
<keyword evidence="7" id="KW-1278">Translocase</keyword>
<dbReference type="GO" id="GO:0016887">
    <property type="term" value="F:ATP hydrolysis activity"/>
    <property type="evidence" value="ECO:0007669"/>
    <property type="project" value="InterPro"/>
</dbReference>
<keyword evidence="11" id="KW-1185">Reference proteome</keyword>
<dbReference type="Proteomes" id="UP000289841">
    <property type="component" value="Chromosome"/>
</dbReference>
<name>A0A449BCI3_HAPAX</name>
<dbReference type="PANTHER" id="PTHR43553:SF24">
    <property type="entry name" value="ENERGY-COUPLING FACTOR TRANSPORTER ATP-BINDING PROTEIN ECFA1"/>
    <property type="match status" value="1"/>
</dbReference>
<evidence type="ECO:0000259" key="9">
    <source>
        <dbReference type="PROSITE" id="PS50893"/>
    </source>
</evidence>
<keyword evidence="3" id="KW-0813">Transport</keyword>